<dbReference type="EMBL" id="JAGXEW010000023">
    <property type="protein sequence ID" value="KAK1158894.1"/>
    <property type="molecule type" value="Genomic_DNA"/>
</dbReference>
<protein>
    <submittedName>
        <fullName evidence="2">Uncharacterized protein</fullName>
    </submittedName>
</protein>
<keyword evidence="3" id="KW-1185">Reference proteome</keyword>
<evidence type="ECO:0000256" key="1">
    <source>
        <dbReference type="SAM" id="MobiDB-lite"/>
    </source>
</evidence>
<organism evidence="2 3">
    <name type="scientific">Acipenser oxyrinchus oxyrinchus</name>
    <dbReference type="NCBI Taxonomy" id="40147"/>
    <lineage>
        <taxon>Eukaryota</taxon>
        <taxon>Metazoa</taxon>
        <taxon>Chordata</taxon>
        <taxon>Craniata</taxon>
        <taxon>Vertebrata</taxon>
        <taxon>Euteleostomi</taxon>
        <taxon>Actinopterygii</taxon>
        <taxon>Chondrostei</taxon>
        <taxon>Acipenseriformes</taxon>
        <taxon>Acipenseridae</taxon>
        <taxon>Acipenser</taxon>
    </lineage>
</organism>
<reference evidence="2" key="1">
    <citation type="submission" date="2022-02" db="EMBL/GenBank/DDBJ databases">
        <title>Atlantic sturgeon de novo genome assembly.</title>
        <authorList>
            <person name="Stock M."/>
            <person name="Klopp C."/>
            <person name="Guiguen Y."/>
            <person name="Cabau C."/>
            <person name="Parinello H."/>
            <person name="Santidrian Yebra-Pimentel E."/>
            <person name="Kuhl H."/>
            <person name="Dirks R.P."/>
            <person name="Guessner J."/>
            <person name="Wuertz S."/>
            <person name="Du K."/>
            <person name="Schartl M."/>
        </authorList>
    </citation>
    <scope>NUCLEOTIDE SEQUENCE</scope>
    <source>
        <strain evidence="2">STURGEONOMICS-FGT-2020</strain>
        <tissue evidence="2">Whole blood</tissue>
    </source>
</reference>
<gene>
    <name evidence="2" type="ORF">AOXY_G22685</name>
</gene>
<accession>A0AAD8CVT6</accession>
<feature type="compositionally biased region" description="Polar residues" evidence="1">
    <location>
        <begin position="13"/>
        <end position="25"/>
    </location>
</feature>
<name>A0AAD8CVT6_ACIOX</name>
<comment type="caution">
    <text evidence="2">The sequence shown here is derived from an EMBL/GenBank/DDBJ whole genome shotgun (WGS) entry which is preliminary data.</text>
</comment>
<sequence>MREPRPPEEKTSLQRWQSGGSVQEQHNADKAGSLDSQVPPQHKHRSIQPVPRCNSRLADNSPDWNDTIHPPP</sequence>
<evidence type="ECO:0000313" key="3">
    <source>
        <dbReference type="Proteomes" id="UP001230051"/>
    </source>
</evidence>
<feature type="region of interest" description="Disordered" evidence="1">
    <location>
        <begin position="1"/>
        <end position="72"/>
    </location>
</feature>
<proteinExistence type="predicted"/>
<feature type="compositionally biased region" description="Basic and acidic residues" evidence="1">
    <location>
        <begin position="1"/>
        <end position="12"/>
    </location>
</feature>
<evidence type="ECO:0000313" key="2">
    <source>
        <dbReference type="EMBL" id="KAK1158894.1"/>
    </source>
</evidence>
<dbReference type="AlphaFoldDB" id="A0AAD8CVT6"/>
<dbReference type="Proteomes" id="UP001230051">
    <property type="component" value="Unassembled WGS sequence"/>
</dbReference>